<evidence type="ECO:0000256" key="6">
    <source>
        <dbReference type="SAM" id="Phobius"/>
    </source>
</evidence>
<name>A0ABS7K5K9_9BACI</name>
<comment type="subcellular location">
    <subcellularLocation>
        <location evidence="1">Cell membrane</location>
        <topology evidence="1">Multi-pass membrane protein</topology>
    </subcellularLocation>
</comment>
<feature type="transmembrane region" description="Helical" evidence="6">
    <location>
        <begin position="98"/>
        <end position="118"/>
    </location>
</feature>
<feature type="transmembrane region" description="Helical" evidence="6">
    <location>
        <begin position="35"/>
        <end position="54"/>
    </location>
</feature>
<evidence type="ECO:0000256" key="4">
    <source>
        <dbReference type="ARBA" id="ARBA00022989"/>
    </source>
</evidence>
<organism evidence="7 8">
    <name type="scientific">Mesobacillus maritimus</name>
    <dbReference type="NCBI Taxonomy" id="1643336"/>
    <lineage>
        <taxon>Bacteria</taxon>
        <taxon>Bacillati</taxon>
        <taxon>Bacillota</taxon>
        <taxon>Bacilli</taxon>
        <taxon>Bacillales</taxon>
        <taxon>Bacillaceae</taxon>
        <taxon>Mesobacillus</taxon>
    </lineage>
</organism>
<dbReference type="PANTHER" id="PTHR40035">
    <property type="entry name" value="ATP SYNTHASE PROTEIN I"/>
    <property type="match status" value="1"/>
</dbReference>
<evidence type="ECO:0000313" key="7">
    <source>
        <dbReference type="EMBL" id="MBY0097411.1"/>
    </source>
</evidence>
<keyword evidence="2" id="KW-1003">Cell membrane</keyword>
<sequence length="125" mass="14537">MPEIRVMFERQRKYILFLLSFYFLGWAFFTDYQSLFAGLIVGTAVSLYNLWLLARRTWNFGDAVLQGKKIRSLGSFSRFAAAGLVIFIALEYPEHVHLISAVLGLVTSYFVIMIDFLIQSFHIRR</sequence>
<keyword evidence="8" id="KW-1185">Reference proteome</keyword>
<reference evidence="7 8" key="1">
    <citation type="submission" date="2020-07" db="EMBL/GenBank/DDBJ databases">
        <title>Fungal Genomes of the International Space Station.</title>
        <authorList>
            <person name="Seuylemezian A."/>
            <person name="Singh N.K."/>
            <person name="Wood J."/>
            <person name="Venkateswaran K."/>
        </authorList>
    </citation>
    <scope>NUCLEOTIDE SEQUENCE [LARGE SCALE GENOMIC DNA]</scope>
    <source>
        <strain evidence="7 8">PL-B2</strain>
    </source>
</reference>
<evidence type="ECO:0000256" key="1">
    <source>
        <dbReference type="ARBA" id="ARBA00004651"/>
    </source>
</evidence>
<dbReference type="PANTHER" id="PTHR40035:SF1">
    <property type="entry name" value="ATP SYNTHASE PROTEIN I"/>
    <property type="match status" value="1"/>
</dbReference>
<feature type="transmembrane region" description="Helical" evidence="6">
    <location>
        <begin position="75"/>
        <end position="92"/>
    </location>
</feature>
<dbReference type="EMBL" id="JACWFH010000012">
    <property type="protein sequence ID" value="MBY0097411.1"/>
    <property type="molecule type" value="Genomic_DNA"/>
</dbReference>
<evidence type="ECO:0000256" key="5">
    <source>
        <dbReference type="ARBA" id="ARBA00023136"/>
    </source>
</evidence>
<proteinExistence type="predicted"/>
<protein>
    <submittedName>
        <fullName evidence="7">ATP synthase subunit I</fullName>
    </submittedName>
</protein>
<dbReference type="InterPro" id="IPR039072">
    <property type="entry name" value="ATP_synth_I_Bacilli"/>
</dbReference>
<dbReference type="InterPro" id="IPR005598">
    <property type="entry name" value="ATP_synth_I"/>
</dbReference>
<accession>A0ABS7K5K9</accession>
<comment type="caution">
    <text evidence="7">The sequence shown here is derived from an EMBL/GenBank/DDBJ whole genome shotgun (WGS) entry which is preliminary data.</text>
</comment>
<evidence type="ECO:0000313" key="8">
    <source>
        <dbReference type="Proteomes" id="UP000769780"/>
    </source>
</evidence>
<keyword evidence="3 6" id="KW-0812">Transmembrane</keyword>
<feature type="transmembrane region" description="Helical" evidence="6">
    <location>
        <begin position="12"/>
        <end position="29"/>
    </location>
</feature>
<keyword evidence="5 6" id="KW-0472">Membrane</keyword>
<gene>
    <name evidence="7" type="ORF">H0185_11455</name>
</gene>
<keyword evidence="4 6" id="KW-1133">Transmembrane helix</keyword>
<evidence type="ECO:0000256" key="2">
    <source>
        <dbReference type="ARBA" id="ARBA00022475"/>
    </source>
</evidence>
<dbReference type="Proteomes" id="UP000769780">
    <property type="component" value="Unassembled WGS sequence"/>
</dbReference>
<evidence type="ECO:0000256" key="3">
    <source>
        <dbReference type="ARBA" id="ARBA00022692"/>
    </source>
</evidence>
<dbReference type="Pfam" id="PF03899">
    <property type="entry name" value="ATP-synt_I"/>
    <property type="match status" value="1"/>
</dbReference>